<dbReference type="InterPro" id="IPR011001">
    <property type="entry name" value="Saposin-like"/>
</dbReference>
<reference evidence="4 5" key="1">
    <citation type="submission" date="2024-05" db="EMBL/GenBank/DDBJ databases">
        <title>A high-quality chromosomal-level genome assembly of Topmouth culter (Culter alburnus).</title>
        <authorList>
            <person name="Zhao H."/>
        </authorList>
    </citation>
    <scope>NUCLEOTIDE SEQUENCE [LARGE SCALE GENOMIC DNA]</scope>
    <source>
        <strain evidence="4">CATC2023</strain>
        <tissue evidence="4">Muscle</tissue>
    </source>
</reference>
<dbReference type="SMART" id="SM00741">
    <property type="entry name" value="SapB"/>
    <property type="match status" value="1"/>
</dbReference>
<dbReference type="EMBL" id="JAWDJR010000017">
    <property type="protein sequence ID" value="KAK9959712.1"/>
    <property type="molecule type" value="Genomic_DNA"/>
</dbReference>
<dbReference type="Gene3D" id="1.10.225.10">
    <property type="entry name" value="Saposin-like"/>
    <property type="match status" value="1"/>
</dbReference>
<keyword evidence="1" id="KW-1015">Disulfide bond</keyword>
<evidence type="ECO:0000313" key="5">
    <source>
        <dbReference type="Proteomes" id="UP001479290"/>
    </source>
</evidence>
<dbReference type="PROSITE" id="PS50015">
    <property type="entry name" value="SAP_B"/>
    <property type="match status" value="1"/>
</dbReference>
<comment type="caution">
    <text evidence="4">The sequence shown here is derived from an EMBL/GenBank/DDBJ whole genome shotgun (WGS) entry which is preliminary data.</text>
</comment>
<dbReference type="InterPro" id="IPR008139">
    <property type="entry name" value="SaposinB_dom"/>
</dbReference>
<keyword evidence="5" id="KW-1185">Reference proteome</keyword>
<gene>
    <name evidence="4" type="ORF">ABG768_009818</name>
</gene>
<protein>
    <recommendedName>
        <fullName evidence="3">Saposin B-type domain-containing protein</fullName>
    </recommendedName>
</protein>
<proteinExistence type="predicted"/>
<evidence type="ECO:0000259" key="3">
    <source>
        <dbReference type="PROSITE" id="PS50015"/>
    </source>
</evidence>
<feature type="signal peptide" evidence="2">
    <location>
        <begin position="1"/>
        <end position="19"/>
    </location>
</feature>
<keyword evidence="2" id="KW-0732">Signal</keyword>
<dbReference type="AlphaFoldDB" id="A0AAW1ZFM1"/>
<evidence type="ECO:0000256" key="1">
    <source>
        <dbReference type="ARBA" id="ARBA00023157"/>
    </source>
</evidence>
<name>A0AAW1ZFM1_CULAL</name>
<evidence type="ECO:0000313" key="4">
    <source>
        <dbReference type="EMBL" id="KAK9959712.1"/>
    </source>
</evidence>
<dbReference type="SUPFAM" id="SSF47862">
    <property type="entry name" value="Saposin"/>
    <property type="match status" value="1"/>
</dbReference>
<sequence length="129" mass="14908">MLSIVYFVFLVSCSALSQSENEALSVWWEPEMPSHSETSHSLMDGYGNMEFSRGRPKIIFCCACQEVVKRAKKAVSQKLQKKINTVCYKYIEPFRKICFQRAMKYRDIILHKIFPGGNPRSTCVKIKLC</sequence>
<organism evidence="4 5">
    <name type="scientific">Culter alburnus</name>
    <name type="common">Topmouth culter</name>
    <dbReference type="NCBI Taxonomy" id="194366"/>
    <lineage>
        <taxon>Eukaryota</taxon>
        <taxon>Metazoa</taxon>
        <taxon>Chordata</taxon>
        <taxon>Craniata</taxon>
        <taxon>Vertebrata</taxon>
        <taxon>Euteleostomi</taxon>
        <taxon>Actinopterygii</taxon>
        <taxon>Neopterygii</taxon>
        <taxon>Teleostei</taxon>
        <taxon>Ostariophysi</taxon>
        <taxon>Cypriniformes</taxon>
        <taxon>Xenocyprididae</taxon>
        <taxon>Xenocypridinae</taxon>
        <taxon>Culter</taxon>
    </lineage>
</organism>
<feature type="chain" id="PRO_5044013654" description="Saposin B-type domain-containing protein" evidence="2">
    <location>
        <begin position="20"/>
        <end position="129"/>
    </location>
</feature>
<accession>A0AAW1ZFM1</accession>
<feature type="domain" description="Saposin B-type" evidence="3">
    <location>
        <begin position="57"/>
        <end position="129"/>
    </location>
</feature>
<evidence type="ECO:0000256" key="2">
    <source>
        <dbReference type="SAM" id="SignalP"/>
    </source>
</evidence>
<dbReference type="Proteomes" id="UP001479290">
    <property type="component" value="Unassembled WGS sequence"/>
</dbReference>